<name>A0A250L0F2_9GAMM</name>
<keyword evidence="4 7" id="KW-0812">Transmembrane</keyword>
<keyword evidence="9" id="KW-1185">Reference proteome</keyword>
<evidence type="ECO:0000256" key="1">
    <source>
        <dbReference type="ARBA" id="ARBA00004651"/>
    </source>
</evidence>
<keyword evidence="6 7" id="KW-0472">Membrane</keyword>
<evidence type="ECO:0000256" key="4">
    <source>
        <dbReference type="ARBA" id="ARBA00022692"/>
    </source>
</evidence>
<dbReference type="InterPro" id="IPR007341">
    <property type="entry name" value="Transgly_assoc"/>
</dbReference>
<dbReference type="PANTHER" id="PTHR33884">
    <property type="entry name" value="UPF0410 PROTEIN YMGE"/>
    <property type="match status" value="1"/>
</dbReference>
<evidence type="ECO:0000256" key="7">
    <source>
        <dbReference type="SAM" id="Phobius"/>
    </source>
</evidence>
<evidence type="ECO:0000313" key="9">
    <source>
        <dbReference type="Proteomes" id="UP000266313"/>
    </source>
</evidence>
<dbReference type="GO" id="GO:0005886">
    <property type="term" value="C:plasma membrane"/>
    <property type="evidence" value="ECO:0007669"/>
    <property type="project" value="UniProtKB-SubCell"/>
</dbReference>
<dbReference type="KEGG" id="mmai:sS8_4798"/>
<accession>A0A250L0F2</accession>
<dbReference type="PANTHER" id="PTHR33884:SF3">
    <property type="entry name" value="UPF0410 PROTEIN YMGE"/>
    <property type="match status" value="1"/>
</dbReference>
<comment type="similarity">
    <text evidence="2">Belongs to the UPF0410 family.</text>
</comment>
<sequence>MLLWIIFGGIAGWVASMIVGRADEMGLLSNIAVGIIGAFIGGWIADRLGFGGEPGVERPTSLISFATAVLGAIILLVILNALT</sequence>
<evidence type="ECO:0000256" key="6">
    <source>
        <dbReference type="ARBA" id="ARBA00023136"/>
    </source>
</evidence>
<dbReference type="Pfam" id="PF04226">
    <property type="entry name" value="Transgly_assoc"/>
    <property type="match status" value="1"/>
</dbReference>
<dbReference type="EMBL" id="AP017928">
    <property type="protein sequence ID" value="BBA36721.1"/>
    <property type="molecule type" value="Genomic_DNA"/>
</dbReference>
<proteinExistence type="inferred from homology"/>
<evidence type="ECO:0000256" key="2">
    <source>
        <dbReference type="ARBA" id="ARBA00011006"/>
    </source>
</evidence>
<evidence type="ECO:0000256" key="5">
    <source>
        <dbReference type="ARBA" id="ARBA00022989"/>
    </source>
</evidence>
<protein>
    <recommendedName>
        <fullName evidence="10">GlsB/YeaQ/YmgE family stress response membrane protein</fullName>
    </recommendedName>
</protein>
<organism evidence="8 9">
    <name type="scientific">Methylocaldum marinum</name>
    <dbReference type="NCBI Taxonomy" id="1432792"/>
    <lineage>
        <taxon>Bacteria</taxon>
        <taxon>Pseudomonadati</taxon>
        <taxon>Pseudomonadota</taxon>
        <taxon>Gammaproteobacteria</taxon>
        <taxon>Methylococcales</taxon>
        <taxon>Methylococcaceae</taxon>
        <taxon>Methylocaldum</taxon>
    </lineage>
</organism>
<dbReference type="RefSeq" id="WP_197716609.1">
    <property type="nucleotide sequence ID" value="NZ_AP017928.1"/>
</dbReference>
<feature type="transmembrane region" description="Helical" evidence="7">
    <location>
        <begin position="62"/>
        <end position="82"/>
    </location>
</feature>
<dbReference type="Proteomes" id="UP000266313">
    <property type="component" value="Chromosome"/>
</dbReference>
<comment type="subcellular location">
    <subcellularLocation>
        <location evidence="1">Cell membrane</location>
        <topology evidence="1">Multi-pass membrane protein</topology>
    </subcellularLocation>
</comment>
<feature type="transmembrane region" description="Helical" evidence="7">
    <location>
        <begin position="31"/>
        <end position="50"/>
    </location>
</feature>
<gene>
    <name evidence="8" type="ORF">sS8_4798</name>
</gene>
<keyword evidence="5 7" id="KW-1133">Transmembrane helix</keyword>
<evidence type="ECO:0008006" key="10">
    <source>
        <dbReference type="Google" id="ProtNLM"/>
    </source>
</evidence>
<reference evidence="8 9" key="1">
    <citation type="submission" date="2016-12" db="EMBL/GenBank/DDBJ databases">
        <title>Genome sequencing of Methylocaldum marinum.</title>
        <authorList>
            <person name="Takeuchi M."/>
            <person name="Kamagata Y."/>
            <person name="Hiraoka S."/>
            <person name="Oshima K."/>
            <person name="Hattori M."/>
            <person name="Iwasaki W."/>
        </authorList>
    </citation>
    <scope>NUCLEOTIDE SEQUENCE [LARGE SCALE GENOMIC DNA]</scope>
    <source>
        <strain evidence="8 9">S8</strain>
    </source>
</reference>
<dbReference type="AlphaFoldDB" id="A0A250L0F2"/>
<evidence type="ECO:0000256" key="3">
    <source>
        <dbReference type="ARBA" id="ARBA00022475"/>
    </source>
</evidence>
<keyword evidence="3" id="KW-1003">Cell membrane</keyword>
<evidence type="ECO:0000313" key="8">
    <source>
        <dbReference type="EMBL" id="BBA36721.1"/>
    </source>
</evidence>